<evidence type="ECO:0000256" key="1">
    <source>
        <dbReference type="SAM" id="MobiDB-lite"/>
    </source>
</evidence>
<sequence length="102" mass="10847">MSISKEGQAALSKELGSKLHGQMAKGKDSAGSAAGSAKSPNGQQLERLQKKLKVIKDLLKESVRDKTESGKEKSKDLKLQVAQLTIQLADLVNKSSTQAKTA</sequence>
<gene>
    <name evidence="2" type="ORF">SHEWBE_1749</name>
</gene>
<dbReference type="RefSeq" id="WP_145981861.1">
    <property type="nucleotide sequence ID" value="NZ_LS483452.1"/>
</dbReference>
<name>A0A330M0Z1_9GAMM</name>
<feature type="compositionally biased region" description="Low complexity" evidence="1">
    <location>
        <begin position="29"/>
        <end position="39"/>
    </location>
</feature>
<dbReference type="AlphaFoldDB" id="A0A330M0Z1"/>
<evidence type="ECO:0000313" key="3">
    <source>
        <dbReference type="Proteomes" id="UP000250123"/>
    </source>
</evidence>
<dbReference type="KEGG" id="sbk:SHEWBE_1749"/>
<dbReference type="EMBL" id="LS483452">
    <property type="protein sequence ID" value="SQH75715.1"/>
    <property type="molecule type" value="Genomic_DNA"/>
</dbReference>
<dbReference type="OrthoDB" id="9976307at2"/>
<organism evidence="2 3">
    <name type="scientific">Shewanella benthica</name>
    <dbReference type="NCBI Taxonomy" id="43661"/>
    <lineage>
        <taxon>Bacteria</taxon>
        <taxon>Pseudomonadati</taxon>
        <taxon>Pseudomonadota</taxon>
        <taxon>Gammaproteobacteria</taxon>
        <taxon>Alteromonadales</taxon>
        <taxon>Shewanellaceae</taxon>
        <taxon>Shewanella</taxon>
    </lineage>
</organism>
<proteinExistence type="predicted"/>
<evidence type="ECO:0000313" key="2">
    <source>
        <dbReference type="EMBL" id="SQH75715.1"/>
    </source>
</evidence>
<dbReference type="Proteomes" id="UP000250123">
    <property type="component" value="Chromosome SHEWBE"/>
</dbReference>
<reference evidence="3" key="1">
    <citation type="submission" date="2018-06" db="EMBL/GenBank/DDBJ databases">
        <authorList>
            <person name="Cea G.-C."/>
            <person name="William W."/>
        </authorList>
    </citation>
    <scope>NUCLEOTIDE SEQUENCE [LARGE SCALE GENOMIC DNA]</scope>
    <source>
        <strain evidence="3">DB21MT-2</strain>
    </source>
</reference>
<feature type="region of interest" description="Disordered" evidence="1">
    <location>
        <begin position="1"/>
        <end position="47"/>
    </location>
</feature>
<protein>
    <submittedName>
        <fullName evidence="2">Uncharacterized protein</fullName>
    </submittedName>
</protein>
<accession>A0A330M0Z1</accession>